<keyword evidence="3" id="KW-1185">Reference proteome</keyword>
<dbReference type="OrthoDB" id="2969627at2"/>
<feature type="transmembrane region" description="Helical" evidence="1">
    <location>
        <begin position="90"/>
        <end position="111"/>
    </location>
</feature>
<dbReference type="Proteomes" id="UP000326671">
    <property type="component" value="Unassembled WGS sequence"/>
</dbReference>
<evidence type="ECO:0000313" key="3">
    <source>
        <dbReference type="Proteomes" id="UP000326671"/>
    </source>
</evidence>
<dbReference type="EMBL" id="VYKL01000005">
    <property type="protein sequence ID" value="KAA9031140.1"/>
    <property type="molecule type" value="Genomic_DNA"/>
</dbReference>
<organism evidence="2 3">
    <name type="scientific">Niallia endozanthoxylica</name>
    <dbReference type="NCBI Taxonomy" id="2036016"/>
    <lineage>
        <taxon>Bacteria</taxon>
        <taxon>Bacillati</taxon>
        <taxon>Bacillota</taxon>
        <taxon>Bacilli</taxon>
        <taxon>Bacillales</taxon>
        <taxon>Bacillaceae</taxon>
        <taxon>Niallia</taxon>
    </lineage>
</organism>
<proteinExistence type="predicted"/>
<dbReference type="InterPro" id="IPR021493">
    <property type="entry name" value="DUF3147"/>
</dbReference>
<accession>A0A5J5I4K1</accession>
<feature type="transmembrane region" description="Helical" evidence="1">
    <location>
        <begin position="65"/>
        <end position="84"/>
    </location>
</feature>
<gene>
    <name evidence="2" type="ORF">F4V44_01540</name>
</gene>
<protein>
    <submittedName>
        <fullName evidence="2">DUF3147 family protein</fullName>
    </submittedName>
</protein>
<comment type="caution">
    <text evidence="2">The sequence shown here is derived from an EMBL/GenBank/DDBJ whole genome shotgun (WGS) entry which is preliminary data.</text>
</comment>
<keyword evidence="1" id="KW-1133">Transmembrane helix</keyword>
<sequence>MNTKDLFIRFLLGGAAVMLSYLVTVISPWKILAGIFAAFPAVMITAVLMMGIVSGSKNAAKVANGSVYGMIGGVVCVATVWVTLTISNNWLFSIFLGLVLWLVSSIAVSVTRERMKNVHLKYAKNMVGQMREAQIRHNK</sequence>
<dbReference type="RefSeq" id="WP_150438224.1">
    <property type="nucleotide sequence ID" value="NZ_VYKL01000005.1"/>
</dbReference>
<dbReference type="AlphaFoldDB" id="A0A5J5I4K1"/>
<keyword evidence="1" id="KW-0812">Transmembrane</keyword>
<feature type="transmembrane region" description="Helical" evidence="1">
    <location>
        <begin position="7"/>
        <end position="26"/>
    </location>
</feature>
<evidence type="ECO:0000256" key="1">
    <source>
        <dbReference type="SAM" id="Phobius"/>
    </source>
</evidence>
<reference evidence="2 3" key="1">
    <citation type="submission" date="2019-09" db="EMBL/GenBank/DDBJ databases">
        <title>Whole genome sequences of isolates from the Mars Exploration Rovers.</title>
        <authorList>
            <person name="Seuylemezian A."/>
            <person name="Vaishampayan P."/>
        </authorList>
    </citation>
    <scope>NUCLEOTIDE SEQUENCE [LARGE SCALE GENOMIC DNA]</scope>
    <source>
        <strain evidence="2 3">MER_TA_151</strain>
    </source>
</reference>
<evidence type="ECO:0000313" key="2">
    <source>
        <dbReference type="EMBL" id="KAA9031140.1"/>
    </source>
</evidence>
<dbReference type="Pfam" id="PF11345">
    <property type="entry name" value="DUF3147"/>
    <property type="match status" value="1"/>
</dbReference>
<name>A0A5J5I4K1_9BACI</name>
<keyword evidence="1" id="KW-0472">Membrane</keyword>
<feature type="transmembrane region" description="Helical" evidence="1">
    <location>
        <begin position="32"/>
        <end position="53"/>
    </location>
</feature>